<evidence type="ECO:0000256" key="1">
    <source>
        <dbReference type="SAM" id="Phobius"/>
    </source>
</evidence>
<evidence type="ECO:0000313" key="3">
    <source>
        <dbReference type="Proteomes" id="UP000199604"/>
    </source>
</evidence>
<feature type="transmembrane region" description="Helical" evidence="1">
    <location>
        <begin position="66"/>
        <end position="87"/>
    </location>
</feature>
<sequence>MKNRRLLIILLGIIGLLLIPAIAMLFTNEVNWSIADFVIMGTLLLAVALVTEFITRKISNKKYRIAFIALLIALFLLLWVELAVGIFNSPIAGS</sequence>
<feature type="transmembrane region" description="Helical" evidence="1">
    <location>
        <begin position="7"/>
        <end position="26"/>
    </location>
</feature>
<dbReference type="AlphaFoldDB" id="A0A1I0WF84"/>
<dbReference type="Proteomes" id="UP000199604">
    <property type="component" value="Unassembled WGS sequence"/>
</dbReference>
<organism evidence="2 3">
    <name type="scientific">Flavobacterium swingsii</name>
    <dbReference type="NCBI Taxonomy" id="498292"/>
    <lineage>
        <taxon>Bacteria</taxon>
        <taxon>Pseudomonadati</taxon>
        <taxon>Bacteroidota</taxon>
        <taxon>Flavobacteriia</taxon>
        <taxon>Flavobacteriales</taxon>
        <taxon>Flavobacteriaceae</taxon>
        <taxon>Flavobacterium</taxon>
    </lineage>
</organism>
<keyword evidence="1" id="KW-1133">Transmembrane helix</keyword>
<dbReference type="OrthoDB" id="9813621at2"/>
<dbReference type="STRING" id="498292.SAMN05660845_0721"/>
<dbReference type="RefSeq" id="WP_091474028.1">
    <property type="nucleotide sequence ID" value="NZ_FOJT01000002.1"/>
</dbReference>
<keyword evidence="1" id="KW-0472">Membrane</keyword>
<keyword evidence="1" id="KW-0812">Transmembrane</keyword>
<keyword evidence="3" id="KW-1185">Reference proteome</keyword>
<accession>A0A1I0WF84</accession>
<evidence type="ECO:0000313" key="2">
    <source>
        <dbReference type="EMBL" id="SFA86898.1"/>
    </source>
</evidence>
<reference evidence="3" key="1">
    <citation type="submission" date="2016-10" db="EMBL/GenBank/DDBJ databases">
        <authorList>
            <person name="Varghese N."/>
            <person name="Submissions S."/>
        </authorList>
    </citation>
    <scope>NUCLEOTIDE SEQUENCE [LARGE SCALE GENOMIC DNA]</scope>
    <source>
        <strain evidence="3">DSM 21789</strain>
    </source>
</reference>
<protein>
    <submittedName>
        <fullName evidence="2">Uncharacterized protein</fullName>
    </submittedName>
</protein>
<gene>
    <name evidence="2" type="ORF">SAMN05660845_0721</name>
</gene>
<name>A0A1I0WF84_9FLAO</name>
<feature type="transmembrane region" description="Helical" evidence="1">
    <location>
        <begin position="32"/>
        <end position="54"/>
    </location>
</feature>
<proteinExistence type="predicted"/>
<dbReference type="EMBL" id="FOJT01000002">
    <property type="protein sequence ID" value="SFA86898.1"/>
    <property type="molecule type" value="Genomic_DNA"/>
</dbReference>